<reference evidence="4" key="1">
    <citation type="journal article" date="2019" name="Int. J. Syst. Evol. Microbiol.">
        <title>The Global Catalogue of Microorganisms (GCM) 10K type strain sequencing project: providing services to taxonomists for standard genome sequencing and annotation.</title>
        <authorList>
            <consortium name="The Broad Institute Genomics Platform"/>
            <consortium name="The Broad Institute Genome Sequencing Center for Infectious Disease"/>
            <person name="Wu L."/>
            <person name="Ma J."/>
        </authorList>
    </citation>
    <scope>NUCLEOTIDE SEQUENCE [LARGE SCALE GENOMIC DNA]</scope>
    <source>
        <strain evidence="4">NBRC 15640</strain>
    </source>
</reference>
<dbReference type="SUPFAM" id="SSF89155">
    <property type="entry name" value="TorD-like"/>
    <property type="match status" value="1"/>
</dbReference>
<organism evidence="3 4">
    <name type="scientific">Vibrio penaeicida</name>
    <dbReference type="NCBI Taxonomy" id="104609"/>
    <lineage>
        <taxon>Bacteria</taxon>
        <taxon>Pseudomonadati</taxon>
        <taxon>Pseudomonadota</taxon>
        <taxon>Gammaproteobacteria</taxon>
        <taxon>Vibrionales</taxon>
        <taxon>Vibrionaceae</taxon>
        <taxon>Vibrio</taxon>
    </lineage>
</organism>
<dbReference type="Gene3D" id="1.10.3480.10">
    <property type="entry name" value="TorD-like"/>
    <property type="match status" value="1"/>
</dbReference>
<protein>
    <submittedName>
        <fullName evidence="3">TorD family cytoplasmic chaperone</fullName>
    </submittedName>
</protein>
<evidence type="ECO:0000256" key="1">
    <source>
        <dbReference type="ARBA" id="ARBA00023186"/>
    </source>
</evidence>
<proteinExistence type="predicted"/>
<dbReference type="AlphaFoldDB" id="A0AAV5NJV8"/>
<comment type="caution">
    <text evidence="3">The sequence shown here is derived from an EMBL/GenBank/DDBJ whole genome shotgun (WGS) entry which is preliminary data.</text>
</comment>
<feature type="region of interest" description="Disordered" evidence="2">
    <location>
        <begin position="1"/>
        <end position="20"/>
    </location>
</feature>
<sequence length="209" mass="23988">MNDTHPVQPQTSVHSQESVHSQTSMRSDIYALLATVFRAAPSQEVLDWIKELEVSEHADSKMAKAWNNLRNAAGLYTHEDIQQEYQDLFIGIGRGEVMPFASWHLTGSLMEKPLAAIRQDLMRMGFTRNDETKEPEDHLAALCEVMSLLDSETEQNAFFNRHIQPWFESLARQIREAESARFYAAMATVLHQFLLIEQVRFARVPVREA</sequence>
<name>A0AAV5NJV8_9VIBR</name>
<dbReference type="InterPro" id="IPR020945">
    <property type="entry name" value="DMSO/NO3_reduct_chaperone"/>
</dbReference>
<keyword evidence="1" id="KW-0143">Chaperone</keyword>
<gene>
    <name evidence="3" type="ORF">GCM10007932_00580</name>
</gene>
<dbReference type="EMBL" id="BSNX01000001">
    <property type="protein sequence ID" value="GLQ70698.1"/>
    <property type="molecule type" value="Genomic_DNA"/>
</dbReference>
<evidence type="ECO:0000313" key="3">
    <source>
        <dbReference type="EMBL" id="GLQ70698.1"/>
    </source>
</evidence>
<evidence type="ECO:0000313" key="4">
    <source>
        <dbReference type="Proteomes" id="UP001156690"/>
    </source>
</evidence>
<dbReference type="Proteomes" id="UP001156690">
    <property type="component" value="Unassembled WGS sequence"/>
</dbReference>
<dbReference type="PANTHER" id="PTHR34227:SF1">
    <property type="entry name" value="DIMETHYL SULFOXIDE REDUCTASE CHAPERONE-RELATED"/>
    <property type="match status" value="1"/>
</dbReference>
<dbReference type="PANTHER" id="PTHR34227">
    <property type="entry name" value="CHAPERONE PROTEIN YCDY"/>
    <property type="match status" value="1"/>
</dbReference>
<accession>A0AAV5NJV8</accession>
<keyword evidence="4" id="KW-1185">Reference proteome</keyword>
<evidence type="ECO:0000256" key="2">
    <source>
        <dbReference type="SAM" id="MobiDB-lite"/>
    </source>
</evidence>
<dbReference type="RefSeq" id="WP_126607094.1">
    <property type="nucleotide sequence ID" value="NZ_AP025144.1"/>
</dbReference>
<dbReference type="InterPro" id="IPR036411">
    <property type="entry name" value="TorD-like_sf"/>
</dbReference>
<dbReference type="Pfam" id="PF02613">
    <property type="entry name" value="Nitrate_red_del"/>
    <property type="match status" value="1"/>
</dbReference>
<dbReference type="InterPro" id="IPR050289">
    <property type="entry name" value="TorD/DmsD_chaperones"/>
</dbReference>